<dbReference type="SUPFAM" id="SSF54427">
    <property type="entry name" value="NTF2-like"/>
    <property type="match status" value="1"/>
</dbReference>
<dbReference type="Gene3D" id="3.10.450.50">
    <property type="match status" value="1"/>
</dbReference>
<name>A0A1G9RMS3_9ACTN</name>
<reference evidence="2 3" key="1">
    <citation type="submission" date="2016-10" db="EMBL/GenBank/DDBJ databases">
        <authorList>
            <person name="de Groot N.N."/>
        </authorList>
    </citation>
    <scope>NUCLEOTIDE SEQUENCE [LARGE SCALE GENOMIC DNA]</scope>
    <source>
        <strain evidence="2 3">CGMCC 4.5681</strain>
    </source>
</reference>
<dbReference type="InterPro" id="IPR032710">
    <property type="entry name" value="NTF2-like_dom_sf"/>
</dbReference>
<accession>A0A1G9RMS3</accession>
<dbReference type="STRING" id="683260.SAMN05421874_14714"/>
<dbReference type="Pfam" id="PF13577">
    <property type="entry name" value="SnoaL_4"/>
    <property type="match status" value="1"/>
</dbReference>
<evidence type="ECO:0000259" key="1">
    <source>
        <dbReference type="Pfam" id="PF13577"/>
    </source>
</evidence>
<feature type="domain" description="SnoaL-like" evidence="1">
    <location>
        <begin position="9"/>
        <end position="147"/>
    </location>
</feature>
<organism evidence="2 3">
    <name type="scientific">Nonomuraea maritima</name>
    <dbReference type="NCBI Taxonomy" id="683260"/>
    <lineage>
        <taxon>Bacteria</taxon>
        <taxon>Bacillati</taxon>
        <taxon>Actinomycetota</taxon>
        <taxon>Actinomycetes</taxon>
        <taxon>Streptosporangiales</taxon>
        <taxon>Streptosporangiaceae</taxon>
        <taxon>Nonomuraea</taxon>
    </lineage>
</organism>
<dbReference type="RefSeq" id="WP_090773949.1">
    <property type="nucleotide sequence ID" value="NZ_FNFB01000047.1"/>
</dbReference>
<evidence type="ECO:0000313" key="2">
    <source>
        <dbReference type="EMBL" id="SDM24568.1"/>
    </source>
</evidence>
<dbReference type="OrthoDB" id="981191at2"/>
<dbReference type="InterPro" id="IPR037401">
    <property type="entry name" value="SnoaL-like"/>
</dbReference>
<evidence type="ECO:0000313" key="3">
    <source>
        <dbReference type="Proteomes" id="UP000198683"/>
    </source>
</evidence>
<dbReference type="AlphaFoldDB" id="A0A1G9RMS3"/>
<dbReference type="EMBL" id="FNFB01000047">
    <property type="protein sequence ID" value="SDM24568.1"/>
    <property type="molecule type" value="Genomic_DNA"/>
</dbReference>
<sequence>MAIENDVRYLLDRLEIQDKITLYGFGQDLHQAGAENKNLLEEWSQIFAPEVVIDVTSLGVGVFNLQEYAELMRGKGLKGGGLEVNFKAWQHIEGIGRVEIDGDTATSVALHFHTHEARHTEANLIDAGYWHDRWERRPDGWKIVHRRHQSLYTNTYAVIEGPAFLKD</sequence>
<keyword evidence="3" id="KW-1185">Reference proteome</keyword>
<protein>
    <submittedName>
        <fullName evidence="2">SnoaL-like domain-containing protein</fullName>
    </submittedName>
</protein>
<proteinExistence type="predicted"/>
<dbReference type="Proteomes" id="UP000198683">
    <property type="component" value="Unassembled WGS sequence"/>
</dbReference>
<gene>
    <name evidence="2" type="ORF">SAMN05421874_14714</name>
</gene>